<dbReference type="Proteomes" id="UP000236291">
    <property type="component" value="Unassembled WGS sequence"/>
</dbReference>
<organism evidence="1 2">
    <name type="scientific">Trifolium pratense</name>
    <name type="common">Red clover</name>
    <dbReference type="NCBI Taxonomy" id="57577"/>
    <lineage>
        <taxon>Eukaryota</taxon>
        <taxon>Viridiplantae</taxon>
        <taxon>Streptophyta</taxon>
        <taxon>Embryophyta</taxon>
        <taxon>Tracheophyta</taxon>
        <taxon>Spermatophyta</taxon>
        <taxon>Magnoliopsida</taxon>
        <taxon>eudicotyledons</taxon>
        <taxon>Gunneridae</taxon>
        <taxon>Pentapetalae</taxon>
        <taxon>rosids</taxon>
        <taxon>fabids</taxon>
        <taxon>Fabales</taxon>
        <taxon>Fabaceae</taxon>
        <taxon>Papilionoideae</taxon>
        <taxon>50 kb inversion clade</taxon>
        <taxon>NPAAA clade</taxon>
        <taxon>Hologalegina</taxon>
        <taxon>IRL clade</taxon>
        <taxon>Trifolieae</taxon>
        <taxon>Trifolium</taxon>
    </lineage>
</organism>
<sequence length="62" mass="7390">VTEPKWKNDVRRLERVFTVYLLQHHNVVLVKDPWPVRWRNQAVCAWFDSMTTTCFSVVEGEA</sequence>
<name>A0A2K3K7P2_TRIPR</name>
<evidence type="ECO:0000313" key="2">
    <source>
        <dbReference type="Proteomes" id="UP000236291"/>
    </source>
</evidence>
<dbReference type="EMBL" id="ASHM01087397">
    <property type="protein sequence ID" value="PNX62299.1"/>
    <property type="molecule type" value="Genomic_DNA"/>
</dbReference>
<reference evidence="1 2" key="2">
    <citation type="journal article" date="2017" name="Front. Plant Sci.">
        <title>Gene Classification and Mining of Molecular Markers Useful in Red Clover (Trifolium pratense) Breeding.</title>
        <authorList>
            <person name="Istvanek J."/>
            <person name="Dluhosova J."/>
            <person name="Dluhos P."/>
            <person name="Patkova L."/>
            <person name="Nedelnik J."/>
            <person name="Repkova J."/>
        </authorList>
    </citation>
    <scope>NUCLEOTIDE SEQUENCE [LARGE SCALE GENOMIC DNA]</scope>
    <source>
        <strain evidence="2">cv. Tatra</strain>
        <tissue evidence="1">Young leaves</tissue>
    </source>
</reference>
<feature type="non-terminal residue" evidence="1">
    <location>
        <position position="1"/>
    </location>
</feature>
<evidence type="ECO:0000313" key="1">
    <source>
        <dbReference type="EMBL" id="PNX62299.1"/>
    </source>
</evidence>
<gene>
    <name evidence="1" type="ORF">L195_g052905</name>
</gene>
<proteinExistence type="predicted"/>
<protein>
    <submittedName>
        <fullName evidence="1">Uncharacterized protein</fullName>
    </submittedName>
</protein>
<comment type="caution">
    <text evidence="1">The sequence shown here is derived from an EMBL/GenBank/DDBJ whole genome shotgun (WGS) entry which is preliminary data.</text>
</comment>
<accession>A0A2K3K7P2</accession>
<reference evidence="1 2" key="1">
    <citation type="journal article" date="2014" name="Am. J. Bot.">
        <title>Genome assembly and annotation for red clover (Trifolium pratense; Fabaceae).</title>
        <authorList>
            <person name="Istvanek J."/>
            <person name="Jaros M."/>
            <person name="Krenek A."/>
            <person name="Repkova J."/>
        </authorList>
    </citation>
    <scope>NUCLEOTIDE SEQUENCE [LARGE SCALE GENOMIC DNA]</scope>
    <source>
        <strain evidence="2">cv. Tatra</strain>
        <tissue evidence="1">Young leaves</tissue>
    </source>
</reference>
<dbReference type="AlphaFoldDB" id="A0A2K3K7P2"/>